<accession>A0A0F6TAX9</accession>
<organism evidence="1 2">
    <name type="scientific">Corynebacterium camporealensis</name>
    <dbReference type="NCBI Taxonomy" id="161896"/>
    <lineage>
        <taxon>Bacteria</taxon>
        <taxon>Bacillati</taxon>
        <taxon>Actinomycetota</taxon>
        <taxon>Actinomycetes</taxon>
        <taxon>Mycobacteriales</taxon>
        <taxon>Corynebacteriaceae</taxon>
        <taxon>Corynebacterium</taxon>
    </lineage>
</organism>
<dbReference type="OrthoDB" id="3261041at2"/>
<name>A0A0F6TAX9_9CORY</name>
<dbReference type="PATRIC" id="fig|161896.4.peg.1428"/>
<dbReference type="RefSeq" id="WP_035105041.1">
    <property type="nucleotide sequence ID" value="NZ_CP011311.1"/>
</dbReference>
<gene>
    <name evidence="1" type="ORF">UL81_07305</name>
</gene>
<dbReference type="HOGENOM" id="CLU_025319_1_0_11"/>
<dbReference type="KEGG" id="ccj:UL81_07305"/>
<reference evidence="1 2" key="1">
    <citation type="journal article" date="2015" name="Genome Announc.">
        <title>Complete Genome Sequence of Corynebacterium camporealensis DSM 44610, Isolated from the Milk of a Manchega Sheep with Subclinical Mastitis.</title>
        <authorList>
            <person name="Ruckert C."/>
            <person name="Albersmeier A."/>
            <person name="Winkler A."/>
            <person name="Tauch A."/>
        </authorList>
    </citation>
    <scope>NUCLEOTIDE SEQUENCE [LARGE SCALE GENOMIC DNA]</scope>
    <source>
        <strain evidence="1 2">DSM 44610</strain>
    </source>
</reference>
<sequence length="528" mass="56573">MAKTLFQLHKVLWKRMFSENKAMLASTILIGIYALLGLLSLCSLVWLDLSFNGGHYQSITVPVALGLVAYVMVGLVMPAGENQLRVKDLSALPLEFKELRGGLALASLFSTRVWLSAVTTVIYTVVASLQLVSSGIPLAILAFIPAMVLAFVTTIIAGELVTQLGANSDSMRKETKMALTTVGVFLLIIAVIQLPRLEDLGVPLDSIGTVLAWTPVGACVGWAMSLANGAYFAAVAQLLIAVATVVGLAWGWQRSIVKQWMNPVAVQSKEKKERNNGAKALRVPKGIYGPAALEFRRSLLYFFRDGRFLATVAMFPILMVFMLWQSEGDMMFSAYLGIVMLGVLGGIAASNDFGYDGPSLWLKMSAPVKPHVFLLARHAAQLLLPVIAVSVMGIGIVVMANDKQVAFAVWLASYGVLASGAAFALALTTFNPYPMSRPGTNPWSDKAGYSSAALMTSIIAILFGWLPAVPGGIMMILFAGSSTVGLFAGAAVAVAVPAVIYAITIVVSIERVDKRMPEIYDKVKTWVS</sequence>
<proteinExistence type="predicted"/>
<protein>
    <submittedName>
        <fullName evidence="1">Uncharacterized protein</fullName>
    </submittedName>
</protein>
<dbReference type="EMBL" id="CP011311">
    <property type="protein sequence ID" value="AKE39416.1"/>
    <property type="molecule type" value="Genomic_DNA"/>
</dbReference>
<evidence type="ECO:0000313" key="2">
    <source>
        <dbReference type="Proteomes" id="UP000033566"/>
    </source>
</evidence>
<keyword evidence="2" id="KW-1185">Reference proteome</keyword>
<dbReference type="AlphaFoldDB" id="A0A0F6TAX9"/>
<evidence type="ECO:0000313" key="1">
    <source>
        <dbReference type="EMBL" id="AKE39416.1"/>
    </source>
</evidence>
<dbReference type="STRING" id="161896.UL81_07305"/>
<dbReference type="Proteomes" id="UP000033566">
    <property type="component" value="Chromosome"/>
</dbReference>